<evidence type="ECO:0000313" key="6">
    <source>
        <dbReference type="Proteomes" id="UP000195437"/>
    </source>
</evidence>
<dbReference type="InterPro" id="IPR019533">
    <property type="entry name" value="Peptidase_S26"/>
</dbReference>
<organism evidence="5 6">
    <name type="scientific">Tumebacillus avium</name>
    <dbReference type="NCBI Taxonomy" id="1903704"/>
    <lineage>
        <taxon>Bacteria</taxon>
        <taxon>Bacillati</taxon>
        <taxon>Bacillota</taxon>
        <taxon>Bacilli</taxon>
        <taxon>Bacillales</taxon>
        <taxon>Alicyclobacillaceae</taxon>
        <taxon>Tumebacillus</taxon>
    </lineage>
</organism>
<comment type="similarity">
    <text evidence="2 3">Belongs to the peptidase S26 family.</text>
</comment>
<feature type="domain" description="Peptidase S26" evidence="4">
    <location>
        <begin position="92"/>
        <end position="231"/>
    </location>
</feature>
<dbReference type="Proteomes" id="UP000195437">
    <property type="component" value="Chromosome"/>
</dbReference>
<evidence type="ECO:0000256" key="1">
    <source>
        <dbReference type="ARBA" id="ARBA00004401"/>
    </source>
</evidence>
<evidence type="ECO:0000256" key="2">
    <source>
        <dbReference type="ARBA" id="ARBA00009370"/>
    </source>
</evidence>
<name>A0A1Y0IL08_9BACL</name>
<dbReference type="AlphaFoldDB" id="A0A1Y0IL08"/>
<comment type="catalytic activity">
    <reaction evidence="3">
        <text>Cleavage of hydrophobic, N-terminal signal or leader sequences from secreted and periplasmic proteins.</text>
        <dbReference type="EC" id="3.4.21.89"/>
    </reaction>
</comment>
<keyword evidence="3" id="KW-0378">Hydrolase</keyword>
<reference evidence="6" key="1">
    <citation type="submission" date="2017-05" db="EMBL/GenBank/DDBJ databases">
        <authorList>
            <person name="Sung H."/>
        </authorList>
    </citation>
    <scope>NUCLEOTIDE SEQUENCE [LARGE SCALE GENOMIC DNA]</scope>
    <source>
        <strain evidence="6">AR23208</strain>
    </source>
</reference>
<dbReference type="PANTHER" id="PTHR43390:SF1">
    <property type="entry name" value="CHLOROPLAST PROCESSING PEPTIDASE"/>
    <property type="match status" value="1"/>
</dbReference>
<keyword evidence="6" id="KW-1185">Reference proteome</keyword>
<evidence type="ECO:0000313" key="5">
    <source>
        <dbReference type="EMBL" id="ARU61187.1"/>
    </source>
</evidence>
<comment type="subcellular location">
    <subcellularLocation>
        <location evidence="1">Cell membrane</location>
        <topology evidence="1">Single-pass type II membrane protein</topology>
    </subcellularLocation>
    <subcellularLocation>
        <location evidence="3">Membrane</location>
        <topology evidence="3">Single-pass type II membrane protein</topology>
    </subcellularLocation>
</comment>
<dbReference type="Pfam" id="PF10502">
    <property type="entry name" value="Peptidase_S26"/>
    <property type="match status" value="1"/>
</dbReference>
<dbReference type="Gene3D" id="2.10.109.10">
    <property type="entry name" value="Umud Fragment, subunit A"/>
    <property type="match status" value="1"/>
</dbReference>
<dbReference type="EC" id="3.4.21.89" evidence="3"/>
<dbReference type="GO" id="GO:0006465">
    <property type="term" value="P:signal peptide processing"/>
    <property type="evidence" value="ECO:0007669"/>
    <property type="project" value="InterPro"/>
</dbReference>
<proteinExistence type="inferred from homology"/>
<dbReference type="KEGG" id="tum:CBW65_09175"/>
<dbReference type="GO" id="GO:0004252">
    <property type="term" value="F:serine-type endopeptidase activity"/>
    <property type="evidence" value="ECO:0007669"/>
    <property type="project" value="InterPro"/>
</dbReference>
<keyword evidence="3" id="KW-0645">Protease</keyword>
<evidence type="ECO:0000256" key="3">
    <source>
        <dbReference type="RuleBase" id="RU362042"/>
    </source>
</evidence>
<evidence type="ECO:0000259" key="4">
    <source>
        <dbReference type="Pfam" id="PF10502"/>
    </source>
</evidence>
<dbReference type="NCBIfam" id="TIGR02227">
    <property type="entry name" value="sigpep_I_bact"/>
    <property type="match status" value="1"/>
</dbReference>
<protein>
    <recommendedName>
        <fullName evidence="3">Signal peptidase I</fullName>
        <ecNumber evidence="3">3.4.21.89</ecNumber>
    </recommendedName>
</protein>
<dbReference type="OrthoDB" id="2427065at2"/>
<dbReference type="RefSeq" id="WP_087456568.1">
    <property type="nucleotide sequence ID" value="NZ_CP021434.1"/>
</dbReference>
<gene>
    <name evidence="5" type="ORF">CBW65_09175</name>
</gene>
<dbReference type="SUPFAM" id="SSF51306">
    <property type="entry name" value="LexA/Signal peptidase"/>
    <property type="match status" value="1"/>
</dbReference>
<dbReference type="EMBL" id="CP021434">
    <property type="protein sequence ID" value="ARU61187.1"/>
    <property type="molecule type" value="Genomic_DNA"/>
</dbReference>
<dbReference type="InterPro" id="IPR036286">
    <property type="entry name" value="LexA/Signal_pep-like_sf"/>
</dbReference>
<sequence>MINMKKGGMWLGGGLLLLAAAALLIVFLPERAPAPDQASVIAIDPSKPPVTDPDTKTAVPVVKELDDSMVLYEYGHDAMDRGDYEYMQHPLVVDQDFTTAKTLTRGDVVAFTTPEEGLKLNPYLSRDPRYKDLARVVALPGETVEVKDAQIYINGAKLDTFYGAYHRRGADFDTYAAQGNFSPGPPKKSDQKYPAVRLASHQVFVVADDWFRGIDSTAFGPLDEKDLYGKVLGYKN</sequence>
<dbReference type="GO" id="GO:0005886">
    <property type="term" value="C:plasma membrane"/>
    <property type="evidence" value="ECO:0007669"/>
    <property type="project" value="UniProtKB-SubCell"/>
</dbReference>
<accession>A0A1Y0IL08</accession>
<dbReference type="InterPro" id="IPR000223">
    <property type="entry name" value="Pept_S26A_signal_pept_1"/>
</dbReference>
<dbReference type="PANTHER" id="PTHR43390">
    <property type="entry name" value="SIGNAL PEPTIDASE I"/>
    <property type="match status" value="1"/>
</dbReference>
<dbReference type="GO" id="GO:0009003">
    <property type="term" value="F:signal peptidase activity"/>
    <property type="evidence" value="ECO:0007669"/>
    <property type="project" value="UniProtKB-EC"/>
</dbReference>